<dbReference type="GO" id="GO:0009311">
    <property type="term" value="P:oligosaccharide metabolic process"/>
    <property type="evidence" value="ECO:0007669"/>
    <property type="project" value="InterPro"/>
</dbReference>
<evidence type="ECO:0000259" key="4">
    <source>
        <dbReference type="Pfam" id="PF22422"/>
    </source>
</evidence>
<dbReference type="STRING" id="290054.SAMN02745114_01466"/>
<gene>
    <name evidence="5" type="ORF">SAMN02745114_01466</name>
</gene>
<dbReference type="InterPro" id="IPR008928">
    <property type="entry name" value="6-hairpin_glycosidase_sf"/>
</dbReference>
<evidence type="ECO:0000256" key="2">
    <source>
        <dbReference type="ARBA" id="ARBA00022801"/>
    </source>
</evidence>
<dbReference type="GO" id="GO:0006487">
    <property type="term" value="P:protein N-linked glycosylation"/>
    <property type="evidence" value="ECO:0007669"/>
    <property type="project" value="TreeGrafter"/>
</dbReference>
<proteinExistence type="inferred from homology"/>
<comment type="similarity">
    <text evidence="1">Belongs to the glycosyl hydrolase 63 family.</text>
</comment>
<evidence type="ECO:0000256" key="3">
    <source>
        <dbReference type="ARBA" id="ARBA00023295"/>
    </source>
</evidence>
<dbReference type="Gene3D" id="1.50.10.10">
    <property type="match status" value="1"/>
</dbReference>
<keyword evidence="3" id="KW-0326">Glycosidase</keyword>
<evidence type="ECO:0000256" key="1">
    <source>
        <dbReference type="ARBA" id="ARBA00010833"/>
    </source>
</evidence>
<dbReference type="OrthoDB" id="9798687at2"/>
<reference evidence="6" key="1">
    <citation type="submission" date="2017-02" db="EMBL/GenBank/DDBJ databases">
        <authorList>
            <person name="Varghese N."/>
            <person name="Submissions S."/>
        </authorList>
    </citation>
    <scope>NUCLEOTIDE SEQUENCE [LARGE SCALE GENOMIC DNA]</scope>
    <source>
        <strain evidence="6">ATCC 51222</strain>
    </source>
</reference>
<dbReference type="GO" id="GO:0004573">
    <property type="term" value="F:Glc3Man9GlcNAc2 oligosaccharide glucosidase activity"/>
    <property type="evidence" value="ECO:0007669"/>
    <property type="project" value="InterPro"/>
</dbReference>
<dbReference type="Proteomes" id="UP000190657">
    <property type="component" value="Unassembled WGS sequence"/>
</dbReference>
<dbReference type="SUPFAM" id="SSF48208">
    <property type="entry name" value="Six-hairpin glycosidases"/>
    <property type="match status" value="1"/>
</dbReference>
<dbReference type="EMBL" id="FUWW01000018">
    <property type="protein sequence ID" value="SJZ73810.1"/>
    <property type="molecule type" value="Genomic_DNA"/>
</dbReference>
<protein>
    <submittedName>
        <fullName evidence="5">Glycosyl hydrolase family 63 C-terminal domain-containing protein</fullName>
    </submittedName>
</protein>
<dbReference type="PANTHER" id="PTHR10412:SF11">
    <property type="entry name" value="MANNOSYL-OLIGOSACCHARIDE GLUCOSIDASE"/>
    <property type="match status" value="1"/>
</dbReference>
<dbReference type="Pfam" id="PF22422">
    <property type="entry name" value="MGH1-like_GH"/>
    <property type="match status" value="1"/>
</dbReference>
<dbReference type="RefSeq" id="WP_159443432.1">
    <property type="nucleotide sequence ID" value="NZ_FUWW01000018.1"/>
</dbReference>
<dbReference type="InterPro" id="IPR004888">
    <property type="entry name" value="Glycoside_hydrolase_63"/>
</dbReference>
<organism evidence="5 6">
    <name type="scientific">Eubacterium coprostanoligenes</name>
    <dbReference type="NCBI Taxonomy" id="290054"/>
    <lineage>
        <taxon>Bacteria</taxon>
        <taxon>Bacillati</taxon>
        <taxon>Bacillota</taxon>
        <taxon>Clostridia</taxon>
        <taxon>Eubacteriales</taxon>
        <taxon>Eubacteriaceae</taxon>
        <taxon>Eubacterium</taxon>
    </lineage>
</organism>
<evidence type="ECO:0000313" key="6">
    <source>
        <dbReference type="Proteomes" id="UP000190657"/>
    </source>
</evidence>
<keyword evidence="2 5" id="KW-0378">Hydrolase</keyword>
<dbReference type="InterPro" id="IPR012341">
    <property type="entry name" value="6hp_glycosidase-like_sf"/>
</dbReference>
<dbReference type="AlphaFoldDB" id="A0A1T4N379"/>
<keyword evidence="6" id="KW-1185">Reference proteome</keyword>
<feature type="domain" description="Mannosylglycerate hydrolase MGH1-like glycoside hydrolase" evidence="4">
    <location>
        <begin position="596"/>
        <end position="775"/>
    </location>
</feature>
<sequence length="900" mass="103068">MAKKSLGPMPFWGPYSKKYMGLSRVMGTINNKNAKSTADAVRFDFAVHPTIWNSSTPVPNVTVPSSYHLWKCATDYSFYSYRYELMWKDMVYADVSFSKINDEAYLARVEFVNNTDLSQNTVLNFFSSLEFPNSKEYYIKAEDENYKLVKANDYAEYSYAKIRPWENETPDGMFRGMFKSEEFYLGYGLGDRCDNAHVHYLGLKPFGCEAGDKVAYKLSADGIDNPVVAVRYKTVTDGDAKFALNGTEIILPHSDALTIVELPFAEDFELVSLGGAGVELDFVAVYEKGNSLEVVEIKHDFKPEISTKKNENGYTVDIDYHYDDCKFRVITSNPNTRFRTLDSGSLEDALINRLSNGDHTYDALKETFSGSFKHKNSDDGFFQNTLVKSIFIEPHSTHIEYAVVAKSDFEPLSCDEYEKIYNERKTAGETAKFNKSGEKYALSTDILRATLLTNTVYPVYKHGENVIHHTPGKRWDSFYTWDSGFIGMGLLEFSNELCQYALDMYLCDDDNDDFCFLLHGSLVPTQFVEYLELLKRTNDKAKLDFMYNKMKLYYEFLRGRNHNSTCAKFGNGLLTTYDYWYSCSGMDDYPAQVKMIADKAEEYSCPCLSTSQIIRAGKIMKMVADYLGKTDDIAVYDADIKFSTDALNNYAWDEESGYFGYTMYDKDKNAPYIMKTEDGENWDKGFDGVYPLIAGAVDGERKQRLISHIKNPNEMWSNAGVSAVDMSASYYFDDGYWNGNVWMSHQWFVWKTMLDNGDTDFAFEIANRALEMWKEETDFTYFTYECFGIKTRRGGWFHNFGGLSAPICIWANAYYKPGTVTTGLDVWTDYQNVTDDSAEISFKYFGNNEKYSMIVTLSDKNSYKATFNGKEVKFKLRNGSSLEFTFDKDVDKGILKIETL</sequence>
<name>A0A1T4N379_9FIRM</name>
<dbReference type="InterPro" id="IPR054491">
    <property type="entry name" value="MGH1-like_GH"/>
</dbReference>
<evidence type="ECO:0000313" key="5">
    <source>
        <dbReference type="EMBL" id="SJZ73810.1"/>
    </source>
</evidence>
<accession>A0A1T4N379</accession>
<dbReference type="PANTHER" id="PTHR10412">
    <property type="entry name" value="MANNOSYL-OLIGOSACCHARIDE GLUCOSIDASE"/>
    <property type="match status" value="1"/>
</dbReference>